<dbReference type="Gene3D" id="1.10.150.240">
    <property type="entry name" value="Putative phosphatase, domain 2"/>
    <property type="match status" value="1"/>
</dbReference>
<evidence type="ECO:0000256" key="4">
    <source>
        <dbReference type="ARBA" id="ARBA00022842"/>
    </source>
</evidence>
<dbReference type="SUPFAM" id="SSF56784">
    <property type="entry name" value="HAD-like"/>
    <property type="match status" value="1"/>
</dbReference>
<dbReference type="SFLD" id="SFLDG01129">
    <property type="entry name" value="C1.5:_HAD__Beta-PGM__Phosphata"/>
    <property type="match status" value="1"/>
</dbReference>
<evidence type="ECO:0000313" key="6">
    <source>
        <dbReference type="Proteomes" id="UP000236447"/>
    </source>
</evidence>
<dbReference type="GO" id="GO:0016787">
    <property type="term" value="F:hydrolase activity"/>
    <property type="evidence" value="ECO:0007669"/>
    <property type="project" value="UniProtKB-KW"/>
</dbReference>
<comment type="similarity">
    <text evidence="2">Belongs to the HAD-like hydrolase superfamily. CbbY/CbbZ/Gph/YieH family.</text>
</comment>
<dbReference type="Gene3D" id="3.40.50.1000">
    <property type="entry name" value="HAD superfamily/HAD-like"/>
    <property type="match status" value="1"/>
</dbReference>
<dbReference type="PRINTS" id="PR00413">
    <property type="entry name" value="HADHALOGNASE"/>
</dbReference>
<keyword evidence="3" id="KW-0479">Metal-binding</keyword>
<evidence type="ECO:0000256" key="2">
    <source>
        <dbReference type="ARBA" id="ARBA00006171"/>
    </source>
</evidence>
<dbReference type="Pfam" id="PF00702">
    <property type="entry name" value="Hydrolase"/>
    <property type="match status" value="1"/>
</dbReference>
<dbReference type="AlphaFoldDB" id="A0A2I7K9I1"/>
<dbReference type="Proteomes" id="UP000236447">
    <property type="component" value="Chromosome"/>
</dbReference>
<evidence type="ECO:0000256" key="3">
    <source>
        <dbReference type="ARBA" id="ARBA00022723"/>
    </source>
</evidence>
<proteinExistence type="inferred from homology"/>
<dbReference type="PANTHER" id="PTHR46193:SF10">
    <property type="entry name" value="6-PHOSPHOGLUCONATE PHOSPHATASE"/>
    <property type="match status" value="1"/>
</dbReference>
<keyword evidence="5" id="KW-0378">Hydrolase</keyword>
<reference evidence="5 6" key="1">
    <citation type="journal article" date="2017" name="Front. Microbiol.">
        <title>Phaeobacter piscinae sp. nov., a species of the Roseobacter group and potential aquaculture probiont.</title>
        <authorList>
            <person name="Sonnenschein E.C."/>
            <person name="Phippen C.B.W."/>
            <person name="Nielsen K.F."/>
            <person name="Mateiu R.V."/>
            <person name="Melchiorsen J."/>
            <person name="Gram L."/>
            <person name="Overmann J."/>
            <person name="Freese H.M."/>
        </authorList>
    </citation>
    <scope>NUCLEOTIDE SEQUENCE [LARGE SCALE GENOMIC DNA]</scope>
    <source>
        <strain evidence="5 6">P88</strain>
    </source>
</reference>
<dbReference type="RefSeq" id="WP_102883542.1">
    <property type="nucleotide sequence ID" value="NZ_CP010725.1"/>
</dbReference>
<dbReference type="PANTHER" id="PTHR46193">
    <property type="entry name" value="6-PHOSPHOGLUCONATE PHOSPHATASE"/>
    <property type="match status" value="1"/>
</dbReference>
<reference evidence="5 6" key="2">
    <citation type="journal article" date="2017" name="Genome Biol. Evol.">
        <title>Trajectories and Drivers of Genome Evolution in Surface-Associated Marine Phaeobacter.</title>
        <authorList>
            <person name="Freese H.M."/>
            <person name="Sikorski J."/>
            <person name="Bunk B."/>
            <person name="Scheuner C."/>
            <person name="Meier-Kolthoff J.P."/>
            <person name="Sproer C."/>
            <person name="Gram L."/>
            <person name="Overmann J."/>
        </authorList>
    </citation>
    <scope>NUCLEOTIDE SEQUENCE [LARGE SCALE GENOMIC DNA]</scope>
    <source>
        <strain evidence="5 6">P88</strain>
    </source>
</reference>
<name>A0A2I7K9I1_9RHOB</name>
<sequence length="233" mass="24612">MSPIMGVIFDLDGCLVDSEPLSLEAIASEMRRLGIEDATAQEIGDKFLGVTMPVITDYVADRLGAPVPKDFADRVETQLLATYQTELRQISGAPELLRGLNAQGCAMAIATGGSLKRMAATLEISGLASWFAGTASSAAEVAQGKPAPDLFLLALERLKLRPADCVVLEDSPHGVKGALAAGIPAIGFVGGSHLKGKRGTHAAILRDAGATHVFERLEDVGRHILPHRNEPQR</sequence>
<dbReference type="InterPro" id="IPR006439">
    <property type="entry name" value="HAD-SF_hydro_IA"/>
</dbReference>
<accession>A0A2I7K9I1</accession>
<dbReference type="EMBL" id="CP010725">
    <property type="protein sequence ID" value="AUQ99235.1"/>
    <property type="molecule type" value="Genomic_DNA"/>
</dbReference>
<dbReference type="InterPro" id="IPR051600">
    <property type="entry name" value="Beta-PGM-like"/>
</dbReference>
<dbReference type="SFLD" id="SFLDS00003">
    <property type="entry name" value="Haloacid_Dehalogenase"/>
    <property type="match status" value="1"/>
</dbReference>
<organism evidence="5 6">
    <name type="scientific">Phaeobacter inhibens</name>
    <dbReference type="NCBI Taxonomy" id="221822"/>
    <lineage>
        <taxon>Bacteria</taxon>
        <taxon>Pseudomonadati</taxon>
        <taxon>Pseudomonadota</taxon>
        <taxon>Alphaproteobacteria</taxon>
        <taxon>Rhodobacterales</taxon>
        <taxon>Roseobacteraceae</taxon>
        <taxon>Phaeobacter</taxon>
    </lineage>
</organism>
<dbReference type="SFLD" id="SFLDG01135">
    <property type="entry name" value="C1.5.6:_HAD__Beta-PGM__Phospha"/>
    <property type="match status" value="1"/>
</dbReference>
<dbReference type="InterPro" id="IPR023198">
    <property type="entry name" value="PGP-like_dom2"/>
</dbReference>
<dbReference type="NCBIfam" id="TIGR01509">
    <property type="entry name" value="HAD-SF-IA-v3"/>
    <property type="match status" value="1"/>
</dbReference>
<evidence type="ECO:0000313" key="5">
    <source>
        <dbReference type="EMBL" id="AUQ99235.1"/>
    </source>
</evidence>
<gene>
    <name evidence="5" type="ORF">PhaeoP88_01864</name>
</gene>
<dbReference type="GO" id="GO:0046872">
    <property type="term" value="F:metal ion binding"/>
    <property type="evidence" value="ECO:0007669"/>
    <property type="project" value="UniProtKB-KW"/>
</dbReference>
<evidence type="ECO:0000256" key="1">
    <source>
        <dbReference type="ARBA" id="ARBA00001946"/>
    </source>
</evidence>
<dbReference type="InterPro" id="IPR036412">
    <property type="entry name" value="HAD-like_sf"/>
</dbReference>
<comment type="cofactor">
    <cofactor evidence="1">
        <name>Mg(2+)</name>
        <dbReference type="ChEBI" id="CHEBI:18420"/>
    </cofactor>
</comment>
<dbReference type="InterPro" id="IPR023214">
    <property type="entry name" value="HAD_sf"/>
</dbReference>
<keyword evidence="4" id="KW-0460">Magnesium</keyword>
<protein>
    <submittedName>
        <fullName evidence="5">Putative haloacid dehalogenase-like hydrolase</fullName>
    </submittedName>
</protein>